<dbReference type="Pfam" id="PF00989">
    <property type="entry name" value="PAS"/>
    <property type="match status" value="1"/>
</dbReference>
<dbReference type="NCBIfam" id="TIGR00229">
    <property type="entry name" value="sensory_box"/>
    <property type="match status" value="1"/>
</dbReference>
<dbReference type="Proteomes" id="UP000324298">
    <property type="component" value="Unassembled WGS sequence"/>
</dbReference>
<evidence type="ECO:0000259" key="11">
    <source>
        <dbReference type="PROSITE" id="PS50113"/>
    </source>
</evidence>
<dbReference type="PRINTS" id="PR00344">
    <property type="entry name" value="BCTRLSENSOR"/>
</dbReference>
<dbReference type="InterPro" id="IPR000700">
    <property type="entry name" value="PAS-assoc_C"/>
</dbReference>
<keyword evidence="13" id="KW-1185">Reference proteome</keyword>
<keyword evidence="8" id="KW-0902">Two-component regulatory system</keyword>
<dbReference type="GO" id="GO:0005524">
    <property type="term" value="F:ATP binding"/>
    <property type="evidence" value="ECO:0007669"/>
    <property type="project" value="UniProtKB-KW"/>
</dbReference>
<feature type="domain" description="Histidine kinase" evidence="9">
    <location>
        <begin position="151"/>
        <end position="369"/>
    </location>
</feature>
<dbReference type="InterPro" id="IPR003594">
    <property type="entry name" value="HATPase_dom"/>
</dbReference>
<dbReference type="OrthoDB" id="9773941at2"/>
<keyword evidence="7" id="KW-0067">ATP-binding</keyword>
<dbReference type="AlphaFoldDB" id="A0A5A9XPM9"/>
<sequence length="369" mass="40111">MPTPDNIAEQGSYPGDYYATVLDSVGDGVIVVDRNGVITLCNPAAEEITGFSRRQAMGASFDKLFVLEKALVEMVQKATQTGITISDHENVVVRSTGKVKPVAATCYPLMLGTGENIGTILSLKDITYIRELEAAVRQADRLSTMGALAAGLAHEVKNPLGGIKGAAQLLERELDAESELLDYTRVMIRETERIDHIIRELLELASPRGLKLGPVNLHKVLGDILLLQKQAVAGRDITFNKHFDPSIPPIMADEEMLTRLFLNLICNAIDALQDTGQLTVASRVLSDYRMAQNDRRSRMVAVEIADDGPGIPAEDLENIWTPFFSTKSSGTGLGLAICHKIVAEHRGMIKVESDAGHGTKFTVLLPLVQ</sequence>
<keyword evidence="5" id="KW-0547">Nucleotide-binding</keyword>
<evidence type="ECO:0000256" key="6">
    <source>
        <dbReference type="ARBA" id="ARBA00022777"/>
    </source>
</evidence>
<evidence type="ECO:0000256" key="5">
    <source>
        <dbReference type="ARBA" id="ARBA00022741"/>
    </source>
</evidence>
<dbReference type="SMART" id="SM00388">
    <property type="entry name" value="HisKA"/>
    <property type="match status" value="1"/>
</dbReference>
<dbReference type="EMBL" id="SRSD01000003">
    <property type="protein sequence ID" value="KAA0893571.1"/>
    <property type="molecule type" value="Genomic_DNA"/>
</dbReference>
<dbReference type="InterPro" id="IPR004358">
    <property type="entry name" value="Sig_transdc_His_kin-like_C"/>
</dbReference>
<comment type="caution">
    <text evidence="12">The sequence shown here is derived from an EMBL/GenBank/DDBJ whole genome shotgun (WGS) entry which is preliminary data.</text>
</comment>
<keyword evidence="4" id="KW-0808">Transferase</keyword>
<dbReference type="SMART" id="SM00091">
    <property type="entry name" value="PAS"/>
    <property type="match status" value="1"/>
</dbReference>
<evidence type="ECO:0000256" key="8">
    <source>
        <dbReference type="ARBA" id="ARBA00023012"/>
    </source>
</evidence>
<evidence type="ECO:0000256" key="1">
    <source>
        <dbReference type="ARBA" id="ARBA00000085"/>
    </source>
</evidence>
<dbReference type="Pfam" id="PF00512">
    <property type="entry name" value="HisKA"/>
    <property type="match status" value="1"/>
</dbReference>
<dbReference type="InterPro" id="IPR036890">
    <property type="entry name" value="HATPase_C_sf"/>
</dbReference>
<feature type="domain" description="PAC" evidence="11">
    <location>
        <begin position="86"/>
        <end position="138"/>
    </location>
</feature>
<dbReference type="InterPro" id="IPR005467">
    <property type="entry name" value="His_kinase_dom"/>
</dbReference>
<dbReference type="SUPFAM" id="SSF55874">
    <property type="entry name" value="ATPase domain of HSP90 chaperone/DNA topoisomerase II/histidine kinase"/>
    <property type="match status" value="1"/>
</dbReference>
<reference evidence="12 13" key="1">
    <citation type="submission" date="2019-04" db="EMBL/GenBank/DDBJ databases">
        <title>Geobacter ruber sp. nov., ferric-reducing bacteria isolated from paddy soil.</title>
        <authorList>
            <person name="Xu Z."/>
            <person name="Masuda Y."/>
            <person name="Itoh H."/>
            <person name="Senoo K."/>
        </authorList>
    </citation>
    <scope>NUCLEOTIDE SEQUENCE [LARGE SCALE GENOMIC DNA]</scope>
    <source>
        <strain evidence="12 13">Red88</strain>
    </source>
</reference>
<dbReference type="SUPFAM" id="SSF47384">
    <property type="entry name" value="Homodimeric domain of signal transducing histidine kinase"/>
    <property type="match status" value="1"/>
</dbReference>
<dbReference type="EC" id="2.7.13.3" evidence="2"/>
<dbReference type="PROSITE" id="PS50109">
    <property type="entry name" value="HIS_KIN"/>
    <property type="match status" value="1"/>
</dbReference>
<dbReference type="PANTHER" id="PTHR43065">
    <property type="entry name" value="SENSOR HISTIDINE KINASE"/>
    <property type="match status" value="1"/>
</dbReference>
<dbReference type="InterPro" id="IPR000014">
    <property type="entry name" value="PAS"/>
</dbReference>
<dbReference type="Gene3D" id="1.10.287.130">
    <property type="match status" value="1"/>
</dbReference>
<name>A0A5A9XPM9_9BACT</name>
<dbReference type="InterPro" id="IPR036097">
    <property type="entry name" value="HisK_dim/P_sf"/>
</dbReference>
<dbReference type="CDD" id="cd00082">
    <property type="entry name" value="HisKA"/>
    <property type="match status" value="1"/>
</dbReference>
<gene>
    <name evidence="12" type="ORF">ET418_07115</name>
</gene>
<dbReference type="PROSITE" id="PS50113">
    <property type="entry name" value="PAC"/>
    <property type="match status" value="1"/>
</dbReference>
<dbReference type="SMART" id="SM00387">
    <property type="entry name" value="HATPase_c"/>
    <property type="match status" value="1"/>
</dbReference>
<feature type="domain" description="PAS" evidence="10">
    <location>
        <begin position="14"/>
        <end position="58"/>
    </location>
</feature>
<comment type="catalytic activity">
    <reaction evidence="1">
        <text>ATP + protein L-histidine = ADP + protein N-phospho-L-histidine.</text>
        <dbReference type="EC" id="2.7.13.3"/>
    </reaction>
</comment>
<dbReference type="RefSeq" id="WP_149306886.1">
    <property type="nucleotide sequence ID" value="NZ_SRSD01000003.1"/>
</dbReference>
<dbReference type="PROSITE" id="PS50112">
    <property type="entry name" value="PAS"/>
    <property type="match status" value="1"/>
</dbReference>
<protein>
    <recommendedName>
        <fullName evidence="2">histidine kinase</fullName>
        <ecNumber evidence="2">2.7.13.3</ecNumber>
    </recommendedName>
</protein>
<evidence type="ECO:0000259" key="10">
    <source>
        <dbReference type="PROSITE" id="PS50112"/>
    </source>
</evidence>
<dbReference type="SUPFAM" id="SSF55785">
    <property type="entry name" value="PYP-like sensor domain (PAS domain)"/>
    <property type="match status" value="1"/>
</dbReference>
<dbReference type="Pfam" id="PF02518">
    <property type="entry name" value="HATPase_c"/>
    <property type="match status" value="1"/>
</dbReference>
<evidence type="ECO:0000256" key="4">
    <source>
        <dbReference type="ARBA" id="ARBA00022679"/>
    </source>
</evidence>
<evidence type="ECO:0000313" key="12">
    <source>
        <dbReference type="EMBL" id="KAA0893571.1"/>
    </source>
</evidence>
<dbReference type="GO" id="GO:0000155">
    <property type="term" value="F:phosphorelay sensor kinase activity"/>
    <property type="evidence" value="ECO:0007669"/>
    <property type="project" value="InterPro"/>
</dbReference>
<proteinExistence type="predicted"/>
<organism evidence="12 13">
    <name type="scientific">Oryzomonas rubra</name>
    <dbReference type="NCBI Taxonomy" id="2509454"/>
    <lineage>
        <taxon>Bacteria</taxon>
        <taxon>Pseudomonadati</taxon>
        <taxon>Thermodesulfobacteriota</taxon>
        <taxon>Desulfuromonadia</taxon>
        <taxon>Geobacterales</taxon>
        <taxon>Geobacteraceae</taxon>
        <taxon>Oryzomonas</taxon>
    </lineage>
</organism>
<dbReference type="CDD" id="cd00130">
    <property type="entry name" value="PAS"/>
    <property type="match status" value="1"/>
</dbReference>
<evidence type="ECO:0000256" key="3">
    <source>
        <dbReference type="ARBA" id="ARBA00022553"/>
    </source>
</evidence>
<keyword evidence="3" id="KW-0597">Phosphoprotein</keyword>
<dbReference type="InterPro" id="IPR003661">
    <property type="entry name" value="HisK_dim/P_dom"/>
</dbReference>
<evidence type="ECO:0000256" key="2">
    <source>
        <dbReference type="ARBA" id="ARBA00012438"/>
    </source>
</evidence>
<dbReference type="Gene3D" id="3.30.450.20">
    <property type="entry name" value="PAS domain"/>
    <property type="match status" value="1"/>
</dbReference>
<keyword evidence="6" id="KW-0418">Kinase</keyword>
<dbReference type="PANTHER" id="PTHR43065:SF10">
    <property type="entry name" value="PEROXIDE STRESS-ACTIVATED HISTIDINE KINASE MAK3"/>
    <property type="match status" value="1"/>
</dbReference>
<dbReference type="InterPro" id="IPR035965">
    <property type="entry name" value="PAS-like_dom_sf"/>
</dbReference>
<evidence type="ECO:0000259" key="9">
    <source>
        <dbReference type="PROSITE" id="PS50109"/>
    </source>
</evidence>
<evidence type="ECO:0000313" key="13">
    <source>
        <dbReference type="Proteomes" id="UP000324298"/>
    </source>
</evidence>
<dbReference type="GO" id="GO:0006355">
    <property type="term" value="P:regulation of DNA-templated transcription"/>
    <property type="evidence" value="ECO:0007669"/>
    <property type="project" value="InterPro"/>
</dbReference>
<dbReference type="InterPro" id="IPR013767">
    <property type="entry name" value="PAS_fold"/>
</dbReference>
<evidence type="ECO:0000256" key="7">
    <source>
        <dbReference type="ARBA" id="ARBA00022840"/>
    </source>
</evidence>
<dbReference type="Gene3D" id="3.30.565.10">
    <property type="entry name" value="Histidine kinase-like ATPase, C-terminal domain"/>
    <property type="match status" value="1"/>
</dbReference>
<accession>A0A5A9XPM9</accession>